<gene>
    <name evidence="6" type="ORF">DI555_16440</name>
</gene>
<evidence type="ECO:0000313" key="6">
    <source>
        <dbReference type="EMBL" id="PZQ53405.1"/>
    </source>
</evidence>
<dbReference type="InterPro" id="IPR001647">
    <property type="entry name" value="HTH_TetR"/>
</dbReference>
<evidence type="ECO:0000259" key="5">
    <source>
        <dbReference type="PROSITE" id="PS50977"/>
    </source>
</evidence>
<feature type="DNA-binding region" description="H-T-H motif" evidence="4">
    <location>
        <begin position="73"/>
        <end position="92"/>
    </location>
</feature>
<dbReference type="PANTHER" id="PTHR30055:SF234">
    <property type="entry name" value="HTH-TYPE TRANSCRIPTIONAL REGULATOR BETI"/>
    <property type="match status" value="1"/>
</dbReference>
<dbReference type="PROSITE" id="PS50977">
    <property type="entry name" value="HTH_TETR_2"/>
    <property type="match status" value="1"/>
</dbReference>
<dbReference type="Proteomes" id="UP000249082">
    <property type="component" value="Unassembled WGS sequence"/>
</dbReference>
<evidence type="ECO:0000256" key="3">
    <source>
        <dbReference type="ARBA" id="ARBA00023163"/>
    </source>
</evidence>
<sequence length="243" mass="26081">MVVDLPIRRYRVCSFDSTYYHCVWQDCKETALDGSDHPDGKSHRKRRGAGELTAAILAAARAEFDERGPTGATTAAIARRAGVTEAQLFRYFPTKAALFREAVFGALNTHFTEFQSAQSPFVAGDRSAAECYIKDLIAFLGDNRQLMVALLASQAFAGGEESGPIAALSQYFEAGAAMRAKRLGESDQGGGQVGGHRMAVRVSFAAVLGAVAFRDWLFPPGIASDAEIEAAFTDFILNGLGES</sequence>
<keyword evidence="1" id="KW-0805">Transcription regulation</keyword>
<keyword evidence="3" id="KW-0804">Transcription</keyword>
<evidence type="ECO:0000313" key="7">
    <source>
        <dbReference type="Proteomes" id="UP000249082"/>
    </source>
</evidence>
<accession>A0A2W5NRT8</accession>
<name>A0A2W5NRT8_9SPHN</name>
<dbReference type="InterPro" id="IPR009057">
    <property type="entry name" value="Homeodomain-like_sf"/>
</dbReference>
<feature type="domain" description="HTH tetR-type" evidence="5">
    <location>
        <begin position="50"/>
        <end position="110"/>
    </location>
</feature>
<dbReference type="SUPFAM" id="SSF46689">
    <property type="entry name" value="Homeodomain-like"/>
    <property type="match status" value="1"/>
</dbReference>
<dbReference type="Pfam" id="PF00440">
    <property type="entry name" value="TetR_N"/>
    <property type="match status" value="1"/>
</dbReference>
<comment type="caution">
    <text evidence="6">The sequence shown here is derived from an EMBL/GenBank/DDBJ whole genome shotgun (WGS) entry which is preliminary data.</text>
</comment>
<evidence type="ECO:0000256" key="2">
    <source>
        <dbReference type="ARBA" id="ARBA00023125"/>
    </source>
</evidence>
<evidence type="ECO:0000256" key="1">
    <source>
        <dbReference type="ARBA" id="ARBA00023015"/>
    </source>
</evidence>
<dbReference type="GO" id="GO:0000976">
    <property type="term" value="F:transcription cis-regulatory region binding"/>
    <property type="evidence" value="ECO:0007669"/>
    <property type="project" value="TreeGrafter"/>
</dbReference>
<dbReference type="EMBL" id="QFPX01000015">
    <property type="protein sequence ID" value="PZQ53405.1"/>
    <property type="molecule type" value="Genomic_DNA"/>
</dbReference>
<proteinExistence type="predicted"/>
<dbReference type="PROSITE" id="PS01081">
    <property type="entry name" value="HTH_TETR_1"/>
    <property type="match status" value="1"/>
</dbReference>
<evidence type="ECO:0000256" key="4">
    <source>
        <dbReference type="PROSITE-ProRule" id="PRU00335"/>
    </source>
</evidence>
<keyword evidence="2 4" id="KW-0238">DNA-binding</keyword>
<dbReference type="Gene3D" id="1.10.357.10">
    <property type="entry name" value="Tetracycline Repressor, domain 2"/>
    <property type="match status" value="1"/>
</dbReference>
<dbReference type="GO" id="GO:0003700">
    <property type="term" value="F:DNA-binding transcription factor activity"/>
    <property type="evidence" value="ECO:0007669"/>
    <property type="project" value="TreeGrafter"/>
</dbReference>
<reference evidence="6 7" key="1">
    <citation type="submission" date="2017-08" db="EMBL/GenBank/DDBJ databases">
        <title>Infants hospitalized years apart are colonized by the same room-sourced microbial strains.</title>
        <authorList>
            <person name="Brooks B."/>
            <person name="Olm M.R."/>
            <person name="Firek B.A."/>
            <person name="Baker R."/>
            <person name="Thomas B.C."/>
            <person name="Morowitz M.J."/>
            <person name="Banfield J.F."/>
        </authorList>
    </citation>
    <scope>NUCLEOTIDE SEQUENCE [LARGE SCALE GENOMIC DNA]</scope>
    <source>
        <strain evidence="6">S2_005_002_R2_33</strain>
    </source>
</reference>
<protein>
    <submittedName>
        <fullName evidence="6">Transcriptional regulator</fullName>
    </submittedName>
</protein>
<organism evidence="6 7">
    <name type="scientific">Novosphingobium pentaromativorans</name>
    <dbReference type="NCBI Taxonomy" id="205844"/>
    <lineage>
        <taxon>Bacteria</taxon>
        <taxon>Pseudomonadati</taxon>
        <taxon>Pseudomonadota</taxon>
        <taxon>Alphaproteobacteria</taxon>
        <taxon>Sphingomonadales</taxon>
        <taxon>Sphingomonadaceae</taxon>
        <taxon>Novosphingobium</taxon>
    </lineage>
</organism>
<dbReference type="InterPro" id="IPR050109">
    <property type="entry name" value="HTH-type_TetR-like_transc_reg"/>
</dbReference>
<dbReference type="PANTHER" id="PTHR30055">
    <property type="entry name" value="HTH-TYPE TRANSCRIPTIONAL REGULATOR RUTR"/>
    <property type="match status" value="1"/>
</dbReference>
<dbReference type="PRINTS" id="PR00455">
    <property type="entry name" value="HTHTETR"/>
</dbReference>
<dbReference type="InterPro" id="IPR023772">
    <property type="entry name" value="DNA-bd_HTH_TetR-type_CS"/>
</dbReference>
<dbReference type="AlphaFoldDB" id="A0A2W5NRT8"/>